<dbReference type="AlphaFoldDB" id="A0A0D2UP44"/>
<dbReference type="Proteomes" id="UP000032304">
    <property type="component" value="Chromosome 9"/>
</dbReference>
<dbReference type="Pfam" id="PF23310">
    <property type="entry name" value="TPR_27"/>
    <property type="match status" value="1"/>
</dbReference>
<dbReference type="STRING" id="29730.A0A0D2UP44"/>
<dbReference type="PANTHER" id="PTHR33784">
    <property type="entry name" value="OS05G0482100 PROTEIN"/>
    <property type="match status" value="1"/>
</dbReference>
<evidence type="ECO:0000313" key="4">
    <source>
        <dbReference type="Proteomes" id="UP000032304"/>
    </source>
</evidence>
<dbReference type="KEGG" id="gra:105768334"/>
<dbReference type="OrthoDB" id="1865546at2759"/>
<proteinExistence type="predicted"/>
<reference evidence="2 4" key="1">
    <citation type="journal article" date="2012" name="Nature">
        <title>Repeated polyploidization of Gossypium genomes and the evolution of spinnable cotton fibres.</title>
        <authorList>
            <person name="Paterson A.H."/>
            <person name="Wendel J.F."/>
            <person name="Gundlach H."/>
            <person name="Guo H."/>
            <person name="Jenkins J."/>
            <person name="Jin D."/>
            <person name="Llewellyn D."/>
            <person name="Showmaker K.C."/>
            <person name="Shu S."/>
            <person name="Udall J."/>
            <person name="Yoo M.J."/>
            <person name="Byers R."/>
            <person name="Chen W."/>
            <person name="Doron-Faigenboim A."/>
            <person name="Duke M.V."/>
            <person name="Gong L."/>
            <person name="Grimwood J."/>
            <person name="Grover C."/>
            <person name="Grupp K."/>
            <person name="Hu G."/>
            <person name="Lee T.H."/>
            <person name="Li J."/>
            <person name="Lin L."/>
            <person name="Liu T."/>
            <person name="Marler B.S."/>
            <person name="Page J.T."/>
            <person name="Roberts A.W."/>
            <person name="Romanel E."/>
            <person name="Sanders W.S."/>
            <person name="Szadkowski E."/>
            <person name="Tan X."/>
            <person name="Tang H."/>
            <person name="Xu C."/>
            <person name="Wang J."/>
            <person name="Wang Z."/>
            <person name="Zhang D."/>
            <person name="Zhang L."/>
            <person name="Ashrafi H."/>
            <person name="Bedon F."/>
            <person name="Bowers J.E."/>
            <person name="Brubaker C.L."/>
            <person name="Chee P.W."/>
            <person name="Das S."/>
            <person name="Gingle A.R."/>
            <person name="Haigler C.H."/>
            <person name="Harker D."/>
            <person name="Hoffmann L.V."/>
            <person name="Hovav R."/>
            <person name="Jones D.C."/>
            <person name="Lemke C."/>
            <person name="Mansoor S."/>
            <person name="ur Rahman M."/>
            <person name="Rainville L.N."/>
            <person name="Rambani A."/>
            <person name="Reddy U.K."/>
            <person name="Rong J.K."/>
            <person name="Saranga Y."/>
            <person name="Scheffler B.E."/>
            <person name="Scheffler J.A."/>
            <person name="Stelly D.M."/>
            <person name="Triplett B.A."/>
            <person name="Van Deynze A."/>
            <person name="Vaslin M.F."/>
            <person name="Waghmare V.N."/>
            <person name="Walford S.A."/>
            <person name="Wright R.J."/>
            <person name="Zaki E.A."/>
            <person name="Zhang T."/>
            <person name="Dennis E.S."/>
            <person name="Mayer K.F."/>
            <person name="Peterson D.G."/>
            <person name="Rokhsar D.S."/>
            <person name="Wang X."/>
            <person name="Schmutz J."/>
        </authorList>
    </citation>
    <scope>NUCLEOTIDE SEQUENCE [LARGE SCALE GENOMIC DNA]</scope>
</reference>
<dbReference type="Gramene" id="KJB57720">
    <property type="protein sequence ID" value="KJB57720"/>
    <property type="gene ID" value="B456_009G177500"/>
</dbReference>
<gene>
    <name evidence="2" type="ORF">B456_009G177500</name>
    <name evidence="3" type="ORF">Gorai_012112</name>
</gene>
<dbReference type="OMA" id="CEICLWH"/>
<dbReference type="PANTHER" id="PTHR33784:SF10">
    <property type="entry name" value="F-BOX PROTEIN"/>
    <property type="match status" value="1"/>
</dbReference>
<evidence type="ECO:0000313" key="5">
    <source>
        <dbReference type="Proteomes" id="UP000593578"/>
    </source>
</evidence>
<dbReference type="SUPFAM" id="SSF81901">
    <property type="entry name" value="HCP-like"/>
    <property type="match status" value="1"/>
</dbReference>
<keyword evidence="4" id="KW-1185">Reference proteome</keyword>
<feature type="domain" description="At2g35280-like TPR" evidence="1">
    <location>
        <begin position="61"/>
        <end position="168"/>
    </location>
</feature>
<dbReference type="EMBL" id="CM001748">
    <property type="protein sequence ID" value="KJB57720.1"/>
    <property type="molecule type" value="Genomic_DNA"/>
</dbReference>
<evidence type="ECO:0000313" key="2">
    <source>
        <dbReference type="EMBL" id="KJB57720.1"/>
    </source>
</evidence>
<dbReference type="EMBL" id="JABEZZ010000009">
    <property type="protein sequence ID" value="MBA0595235.1"/>
    <property type="molecule type" value="Genomic_DNA"/>
</dbReference>
<accession>A0A0D2UP44</accession>
<reference evidence="3" key="3">
    <citation type="submission" date="2020-04" db="EMBL/GenBank/DDBJ databases">
        <authorList>
            <person name="Grover C.E."/>
            <person name="Arick M.A. II"/>
            <person name="Thrash A."/>
            <person name="Conover J.L."/>
            <person name="Sanders W.S."/>
            <person name="Peterson D.G."/>
            <person name="Scheffler J.A."/>
            <person name="Scheffler B.E."/>
            <person name="Wendel J.F."/>
        </authorList>
    </citation>
    <scope>NUCLEOTIDE SEQUENCE</scope>
    <source>
        <strain evidence="3">8</strain>
        <tissue evidence="3">Leaf</tissue>
    </source>
</reference>
<organism evidence="2 4">
    <name type="scientific">Gossypium raimondii</name>
    <name type="common">Peruvian cotton</name>
    <name type="synonym">Gossypium klotzschianum subsp. raimondii</name>
    <dbReference type="NCBI Taxonomy" id="29730"/>
    <lineage>
        <taxon>Eukaryota</taxon>
        <taxon>Viridiplantae</taxon>
        <taxon>Streptophyta</taxon>
        <taxon>Embryophyta</taxon>
        <taxon>Tracheophyta</taxon>
        <taxon>Spermatophyta</taxon>
        <taxon>Magnoliopsida</taxon>
        <taxon>eudicotyledons</taxon>
        <taxon>Gunneridae</taxon>
        <taxon>Pentapetalae</taxon>
        <taxon>rosids</taxon>
        <taxon>malvids</taxon>
        <taxon>Malvales</taxon>
        <taxon>Malvaceae</taxon>
        <taxon>Malvoideae</taxon>
        <taxon>Gossypium</taxon>
    </lineage>
</organism>
<dbReference type="Proteomes" id="UP000593578">
    <property type="component" value="Unassembled WGS sequence"/>
</dbReference>
<reference evidence="3 5" key="2">
    <citation type="journal article" date="2019" name="Genome Biol. Evol.">
        <title>Insights into the evolution of the New World diploid cottons (Gossypium, subgenus Houzingenia) based on genome sequencing.</title>
        <authorList>
            <person name="Grover C.E."/>
            <person name="Arick M.A. 2nd"/>
            <person name="Thrash A."/>
            <person name="Conover J.L."/>
            <person name="Sanders W.S."/>
            <person name="Peterson D.G."/>
            <person name="Frelichowski J.E."/>
            <person name="Scheffler J.A."/>
            <person name="Scheffler B.E."/>
            <person name="Wendel J.F."/>
        </authorList>
    </citation>
    <scope>NUCLEOTIDE SEQUENCE [LARGE SCALE GENOMIC DNA]</scope>
    <source>
        <strain evidence="3">8</strain>
        <tissue evidence="3">Leaf</tissue>
    </source>
</reference>
<dbReference type="InterPro" id="IPR057136">
    <property type="entry name" value="At2g35280_TPR_dom"/>
</dbReference>
<name>A0A0D2UP44_GOSRA</name>
<evidence type="ECO:0000259" key="1">
    <source>
        <dbReference type="Pfam" id="PF23310"/>
    </source>
</evidence>
<dbReference type="eggNOG" id="KOG0851">
    <property type="taxonomic scope" value="Eukaryota"/>
</dbReference>
<protein>
    <recommendedName>
        <fullName evidence="1">At2g35280-like TPR domain-containing protein</fullName>
    </recommendedName>
</protein>
<dbReference type="InterPro" id="IPR040338">
    <property type="entry name" value="At1g67623-like"/>
</dbReference>
<evidence type="ECO:0000313" key="3">
    <source>
        <dbReference type="EMBL" id="MBA0595235.1"/>
    </source>
</evidence>
<sequence length="239" mass="27100">MTNKIVNDIARLLPEDMLSEILKHAASNSAADFVNARLSCKAVRAASNYDQIFDNVSMEKLNFVPWRKSEKVLQKRCEAAQNAEALYRKGMMDCFSLREFEFGLHCLKKAAEKGHVEAIYTYGIILICFGGELREQGLRIISSLDLTNSSKRRTRIVTSCRLKTENFLSNMWVYAALTEPTRISRSCDSDIRERPNSSSTSSEGQAWEASKNVGYCCDPCFWDGEATLFCSLLRKYLIN</sequence>